<proteinExistence type="predicted"/>
<comment type="caution">
    <text evidence="1">The sequence shown here is derived from an EMBL/GenBank/DDBJ whole genome shotgun (WGS) entry which is preliminary data.</text>
</comment>
<evidence type="ECO:0000313" key="1">
    <source>
        <dbReference type="EMBL" id="MGI1900662.1"/>
    </source>
</evidence>
<dbReference type="Proteomes" id="UP001354073">
    <property type="component" value="Unassembled WGS sequence"/>
</dbReference>
<accession>A0ACC7RFY0</accession>
<evidence type="ECO:0000313" key="2">
    <source>
        <dbReference type="Proteomes" id="UP001354073"/>
    </source>
</evidence>
<name>A0ACC7RFY0_9VIBR</name>
<protein>
    <submittedName>
        <fullName evidence="1">Aspartate aminotransferase family protein</fullName>
    </submittedName>
</protein>
<reference evidence="1" key="1">
    <citation type="submission" date="2024-11" db="EMBL/GenBank/DDBJ databases">
        <title>Identification of new Vibrio campbellii strains harboring the pVA1 plasmid isolated from Penaeus vannamei postlarvae affected by outbreaks of acute hepatopancreatic necrosis disease (AHPND) in Mexico.</title>
        <authorList>
            <person name="Gomez-Gil B."/>
            <person name="Enciso-Ibarra J."/>
        </authorList>
    </citation>
    <scope>NUCLEOTIDE SEQUENCE</scope>
    <source>
        <strain evidence="1">M270204</strain>
    </source>
</reference>
<gene>
    <name evidence="1" type="ORF">REH74_024345</name>
</gene>
<organism evidence="1 2">
    <name type="scientific">Vibrio campbellii</name>
    <dbReference type="NCBI Taxonomy" id="680"/>
    <lineage>
        <taxon>Bacteria</taxon>
        <taxon>Pseudomonadati</taxon>
        <taxon>Pseudomonadota</taxon>
        <taxon>Gammaproteobacteria</taxon>
        <taxon>Vibrionales</taxon>
        <taxon>Vibrionaceae</taxon>
        <taxon>Vibrio</taxon>
    </lineage>
</organism>
<dbReference type="EMBL" id="JAVHXJ020000216">
    <property type="protein sequence ID" value="MGI1900662.1"/>
    <property type="molecule type" value="Genomic_DNA"/>
</dbReference>
<keyword evidence="1" id="KW-0808">Transferase</keyword>
<sequence>MTQNIKPTHFRSEGDVNTTPARQAWNASMDDERKQALLKRDSEVFLHQAMSTPCLDTLEAAEGIYIQDATGKKYMDFHGNNVHQLGYGHPHVIKRVQEQIAKLPFSPRRFTNETAIECAEKLTQICGGELNRVLFAPGGTSAVGMALKLARHITGNYKVVSLWDSFHGASLDAISVGGEACFRQGMGPLMAGVERIPPAVSYRGAFPVADGSDVHYADYLEYVIEKEGGVGAFIAEAVRNTDVQVPSKAYWKRIREICDKHNVMLIIDDIPNGMGRSGEWFTYQAYDIEPDMLCIGKGLGGGLVPIAAMVTKDKYNTAEQISMGHYTHEKSPIGCAAALATMEAIEQDGLLDKAKSDSRFMREKLLEMKAKYPVIGDVRGIGMLWGIELVTDHESKARAYDEAEAVLYQCLNNGVSFKVSQGNVIQLSPPLIITREQLTEALAIFEEAIAKVCKDFNYF</sequence>
<keyword evidence="1" id="KW-0032">Aminotransferase</keyword>